<dbReference type="GO" id="GO:0005829">
    <property type="term" value="C:cytosol"/>
    <property type="evidence" value="ECO:0007669"/>
    <property type="project" value="TreeGrafter"/>
</dbReference>
<dbReference type="CDD" id="cd02209">
    <property type="entry name" value="cupin_XRE_C"/>
    <property type="match status" value="1"/>
</dbReference>
<dbReference type="PROSITE" id="PS50943">
    <property type="entry name" value="HTH_CROC1"/>
    <property type="match status" value="1"/>
</dbReference>
<organism evidence="3 4">
    <name type="scientific">Microbacterium telephonicum</name>
    <dbReference type="NCBI Taxonomy" id="1714841"/>
    <lineage>
        <taxon>Bacteria</taxon>
        <taxon>Bacillati</taxon>
        <taxon>Actinomycetota</taxon>
        <taxon>Actinomycetes</taxon>
        <taxon>Micrococcales</taxon>
        <taxon>Microbacteriaceae</taxon>
        <taxon>Microbacterium</taxon>
    </lineage>
</organism>
<dbReference type="SUPFAM" id="SSF47413">
    <property type="entry name" value="lambda repressor-like DNA-binding domains"/>
    <property type="match status" value="1"/>
</dbReference>
<dbReference type="Gene3D" id="1.10.260.40">
    <property type="entry name" value="lambda repressor-like DNA-binding domains"/>
    <property type="match status" value="1"/>
</dbReference>
<evidence type="ECO:0000313" key="3">
    <source>
        <dbReference type="EMBL" id="RLK52281.1"/>
    </source>
</evidence>
<dbReference type="PANTHER" id="PTHR46797:SF1">
    <property type="entry name" value="METHYLPHOSPHONATE SYNTHASE"/>
    <property type="match status" value="1"/>
</dbReference>
<dbReference type="Gene3D" id="2.60.120.10">
    <property type="entry name" value="Jelly Rolls"/>
    <property type="match status" value="1"/>
</dbReference>
<name>A0A498CJ21_9MICO</name>
<dbReference type="AlphaFoldDB" id="A0A498CJ21"/>
<keyword evidence="4" id="KW-1185">Reference proteome</keyword>
<dbReference type="InterPro" id="IPR050807">
    <property type="entry name" value="TransReg_Diox_bact_type"/>
</dbReference>
<evidence type="ECO:0000256" key="1">
    <source>
        <dbReference type="ARBA" id="ARBA00023125"/>
    </source>
</evidence>
<gene>
    <name evidence="3" type="ORF">C7474_0213</name>
</gene>
<protein>
    <submittedName>
        <fullName evidence="3">XRE family transcriptional regulator</fullName>
    </submittedName>
</protein>
<accession>A0A498CJ21</accession>
<dbReference type="EMBL" id="RCDB01000001">
    <property type="protein sequence ID" value="RLK52281.1"/>
    <property type="molecule type" value="Genomic_DNA"/>
</dbReference>
<dbReference type="SUPFAM" id="SSF51182">
    <property type="entry name" value="RmlC-like cupins"/>
    <property type="match status" value="1"/>
</dbReference>
<evidence type="ECO:0000259" key="2">
    <source>
        <dbReference type="PROSITE" id="PS50943"/>
    </source>
</evidence>
<reference evidence="3 4" key="1">
    <citation type="journal article" date="2015" name="Stand. Genomic Sci.">
        <title>Genomic Encyclopedia of Bacterial and Archaeal Type Strains, Phase III: the genomes of soil and plant-associated and newly described type strains.</title>
        <authorList>
            <person name="Whitman W.B."/>
            <person name="Woyke T."/>
            <person name="Klenk H.P."/>
            <person name="Zhou Y."/>
            <person name="Lilburn T.G."/>
            <person name="Beck B.J."/>
            <person name="De Vos P."/>
            <person name="Vandamme P."/>
            <person name="Eisen J.A."/>
            <person name="Garrity G."/>
            <person name="Hugenholtz P."/>
            <person name="Kyrpides N.C."/>
        </authorList>
    </citation>
    <scope>NUCLEOTIDE SEQUENCE [LARGE SCALE GENOMIC DNA]</scope>
    <source>
        <strain evidence="3 4">S2T63</strain>
    </source>
</reference>
<dbReference type="RefSeq" id="WP_158597283.1">
    <property type="nucleotide sequence ID" value="NZ_RCDB01000001.1"/>
</dbReference>
<dbReference type="InterPro" id="IPR010982">
    <property type="entry name" value="Lambda_DNA-bd_dom_sf"/>
</dbReference>
<dbReference type="InterPro" id="IPR001387">
    <property type="entry name" value="Cro/C1-type_HTH"/>
</dbReference>
<comment type="caution">
    <text evidence="3">The sequence shown here is derived from an EMBL/GenBank/DDBJ whole genome shotgun (WGS) entry which is preliminary data.</text>
</comment>
<dbReference type="SMART" id="SM00530">
    <property type="entry name" value="HTH_XRE"/>
    <property type="match status" value="1"/>
</dbReference>
<dbReference type="Proteomes" id="UP000273158">
    <property type="component" value="Unassembled WGS sequence"/>
</dbReference>
<sequence length="212" mass="22212">MSIEQSVAPSIGARLRQLRLAQGRSLASVAQAVGISSSALSQIETGAMQPSVNRLIEIVGEVGVPVSAIFDDYDVLHPKAAPAGSTEPIPGVRVTSSAVEAGEGATLEQGVVYRRLSPVGLDGIDLFESVYPPGASSSVDGAMLVHSGYEVGSILRGRLRFEFTEGSVDLGAGDSLAFWATRPHRVVNESTDAVASAIWLTLRDLREPVDEA</sequence>
<dbReference type="InterPro" id="IPR014710">
    <property type="entry name" value="RmlC-like_jellyroll"/>
</dbReference>
<dbReference type="GO" id="GO:0003700">
    <property type="term" value="F:DNA-binding transcription factor activity"/>
    <property type="evidence" value="ECO:0007669"/>
    <property type="project" value="TreeGrafter"/>
</dbReference>
<dbReference type="InterPro" id="IPR011051">
    <property type="entry name" value="RmlC_Cupin_sf"/>
</dbReference>
<feature type="domain" description="HTH cro/C1-type" evidence="2">
    <location>
        <begin position="15"/>
        <end position="69"/>
    </location>
</feature>
<keyword evidence="1" id="KW-0238">DNA-binding</keyword>
<proteinExistence type="predicted"/>
<dbReference type="Pfam" id="PF07883">
    <property type="entry name" value="Cupin_2"/>
    <property type="match status" value="1"/>
</dbReference>
<dbReference type="CDD" id="cd00093">
    <property type="entry name" value="HTH_XRE"/>
    <property type="match status" value="1"/>
</dbReference>
<dbReference type="InterPro" id="IPR013096">
    <property type="entry name" value="Cupin_2"/>
</dbReference>
<dbReference type="OrthoDB" id="5114244at2"/>
<dbReference type="Pfam" id="PF13560">
    <property type="entry name" value="HTH_31"/>
    <property type="match status" value="1"/>
</dbReference>
<evidence type="ECO:0000313" key="4">
    <source>
        <dbReference type="Proteomes" id="UP000273158"/>
    </source>
</evidence>
<dbReference type="GO" id="GO:0003677">
    <property type="term" value="F:DNA binding"/>
    <property type="evidence" value="ECO:0007669"/>
    <property type="project" value="UniProtKB-KW"/>
</dbReference>
<dbReference type="PANTHER" id="PTHR46797">
    <property type="entry name" value="HTH-TYPE TRANSCRIPTIONAL REGULATOR"/>
    <property type="match status" value="1"/>
</dbReference>